<dbReference type="AlphaFoldDB" id="A0A4S8KKH7"/>
<evidence type="ECO:0000313" key="2">
    <source>
        <dbReference type="Proteomes" id="UP000297245"/>
    </source>
</evidence>
<dbReference type="Proteomes" id="UP000297245">
    <property type="component" value="Unassembled WGS sequence"/>
</dbReference>
<name>A0A4S8KKH7_DENBC</name>
<sequence>MKGVSLFIHNDVALTSMPWYFEDRDEDRLLDATDRSYSETVMAAARIQAGGKIASSLRKSLKNKLRRYHDEKLSSHLFGFQLSLPTFLIPSTASCSLLDLEEQEGLVSRSTGVVKISPDSKNMQCLPQSLTVGGFLAFEDTGFGFSLDFGWKWDSREIWRLKTYAGLKRRLAFGLFRTFHNGGSNHGGQRYSTATDKEGKIPVEDYRMGDE</sequence>
<reference evidence="1 2" key="1">
    <citation type="journal article" date="2019" name="Nat. Ecol. Evol.">
        <title>Megaphylogeny resolves global patterns of mushroom evolution.</title>
        <authorList>
            <person name="Varga T."/>
            <person name="Krizsan K."/>
            <person name="Foldi C."/>
            <person name="Dima B."/>
            <person name="Sanchez-Garcia M."/>
            <person name="Sanchez-Ramirez S."/>
            <person name="Szollosi G.J."/>
            <person name="Szarkandi J.G."/>
            <person name="Papp V."/>
            <person name="Albert L."/>
            <person name="Andreopoulos W."/>
            <person name="Angelini C."/>
            <person name="Antonin V."/>
            <person name="Barry K.W."/>
            <person name="Bougher N.L."/>
            <person name="Buchanan P."/>
            <person name="Buyck B."/>
            <person name="Bense V."/>
            <person name="Catcheside P."/>
            <person name="Chovatia M."/>
            <person name="Cooper J."/>
            <person name="Damon W."/>
            <person name="Desjardin D."/>
            <person name="Finy P."/>
            <person name="Geml J."/>
            <person name="Haridas S."/>
            <person name="Hughes K."/>
            <person name="Justo A."/>
            <person name="Karasinski D."/>
            <person name="Kautmanova I."/>
            <person name="Kiss B."/>
            <person name="Kocsube S."/>
            <person name="Kotiranta H."/>
            <person name="LaButti K.M."/>
            <person name="Lechner B.E."/>
            <person name="Liimatainen K."/>
            <person name="Lipzen A."/>
            <person name="Lukacs Z."/>
            <person name="Mihaltcheva S."/>
            <person name="Morgado L.N."/>
            <person name="Niskanen T."/>
            <person name="Noordeloos M.E."/>
            <person name="Ohm R.A."/>
            <person name="Ortiz-Santana B."/>
            <person name="Ovrebo C."/>
            <person name="Racz N."/>
            <person name="Riley R."/>
            <person name="Savchenko A."/>
            <person name="Shiryaev A."/>
            <person name="Soop K."/>
            <person name="Spirin V."/>
            <person name="Szebenyi C."/>
            <person name="Tomsovsky M."/>
            <person name="Tulloss R.E."/>
            <person name="Uehling J."/>
            <person name="Grigoriev I.V."/>
            <person name="Vagvolgyi C."/>
            <person name="Papp T."/>
            <person name="Martin F.M."/>
            <person name="Miettinen O."/>
            <person name="Hibbett D.S."/>
            <person name="Nagy L.G."/>
        </authorList>
    </citation>
    <scope>NUCLEOTIDE SEQUENCE [LARGE SCALE GENOMIC DNA]</scope>
    <source>
        <strain evidence="1 2">CBS 962.96</strain>
    </source>
</reference>
<evidence type="ECO:0000313" key="1">
    <source>
        <dbReference type="EMBL" id="THU75990.1"/>
    </source>
</evidence>
<organism evidence="1 2">
    <name type="scientific">Dendrothele bispora (strain CBS 962.96)</name>
    <dbReference type="NCBI Taxonomy" id="1314807"/>
    <lineage>
        <taxon>Eukaryota</taxon>
        <taxon>Fungi</taxon>
        <taxon>Dikarya</taxon>
        <taxon>Basidiomycota</taxon>
        <taxon>Agaricomycotina</taxon>
        <taxon>Agaricomycetes</taxon>
        <taxon>Agaricomycetidae</taxon>
        <taxon>Agaricales</taxon>
        <taxon>Agaricales incertae sedis</taxon>
        <taxon>Dendrothele</taxon>
    </lineage>
</organism>
<protein>
    <submittedName>
        <fullName evidence="1">Uncharacterized protein</fullName>
    </submittedName>
</protein>
<gene>
    <name evidence="1" type="ORF">K435DRAFT_879885</name>
</gene>
<keyword evidence="2" id="KW-1185">Reference proteome</keyword>
<dbReference type="EMBL" id="ML181300">
    <property type="protein sequence ID" value="THU75990.1"/>
    <property type="molecule type" value="Genomic_DNA"/>
</dbReference>
<proteinExistence type="predicted"/>
<accession>A0A4S8KKH7</accession>